<dbReference type="OrthoDB" id="9132255at2"/>
<evidence type="ECO:0000313" key="1">
    <source>
        <dbReference type="EMBL" id="SAL62197.1"/>
    </source>
</evidence>
<reference evidence="1" key="1">
    <citation type="submission" date="2016-01" db="EMBL/GenBank/DDBJ databases">
        <authorList>
            <person name="Peeters C."/>
        </authorList>
    </citation>
    <scope>NUCLEOTIDE SEQUENCE [LARGE SCALE GENOMIC DNA]</scope>
    <source>
        <strain evidence="1">LMG 22934</strain>
    </source>
</reference>
<accession>A0A158J017</accession>
<name>A0A158J017_9BURK</name>
<gene>
    <name evidence="1" type="ORF">AWB65_05702</name>
</gene>
<organism evidence="1 2">
    <name type="scientific">Caballeronia humi</name>
    <dbReference type="NCBI Taxonomy" id="326474"/>
    <lineage>
        <taxon>Bacteria</taxon>
        <taxon>Pseudomonadati</taxon>
        <taxon>Pseudomonadota</taxon>
        <taxon>Betaproteobacteria</taxon>
        <taxon>Burkholderiales</taxon>
        <taxon>Burkholderiaceae</taxon>
        <taxon>Caballeronia</taxon>
    </lineage>
</organism>
<dbReference type="Proteomes" id="UP000054977">
    <property type="component" value="Unassembled WGS sequence"/>
</dbReference>
<sequence length="90" mass="9961">MMAEFAAGTTPHFESDHVEFIVEIDGARQAFRVDARVFQEMLRIKRIGTPAIRNLFTADPEHFLQVAARKYGEVGSTGAPINITLGDLLS</sequence>
<protein>
    <submittedName>
        <fullName evidence="1">Uncharacterized protein</fullName>
    </submittedName>
</protein>
<dbReference type="RefSeq" id="WP_087670337.1">
    <property type="nucleotide sequence ID" value="NZ_FCNW02000051.1"/>
</dbReference>
<dbReference type="EMBL" id="FCNW02000051">
    <property type="protein sequence ID" value="SAL62197.1"/>
    <property type="molecule type" value="Genomic_DNA"/>
</dbReference>
<comment type="caution">
    <text evidence="1">The sequence shown here is derived from an EMBL/GenBank/DDBJ whole genome shotgun (WGS) entry which is preliminary data.</text>
</comment>
<proteinExistence type="predicted"/>
<keyword evidence="2" id="KW-1185">Reference proteome</keyword>
<dbReference type="AlphaFoldDB" id="A0A158J017"/>
<evidence type="ECO:0000313" key="2">
    <source>
        <dbReference type="Proteomes" id="UP000054977"/>
    </source>
</evidence>